<reference evidence="3" key="1">
    <citation type="journal article" date="2023" name="G3 (Bethesda)">
        <title>Whole genome assemblies of Zophobas morio and Tenebrio molitor.</title>
        <authorList>
            <person name="Kaur S."/>
            <person name="Stinson S.A."/>
            <person name="diCenzo G.C."/>
        </authorList>
    </citation>
    <scope>NUCLEOTIDE SEQUENCE</scope>
    <source>
        <strain evidence="3">QUZm001</strain>
    </source>
</reference>
<comment type="caution">
    <text evidence="3">The sequence shown here is derived from an EMBL/GenBank/DDBJ whole genome shotgun (WGS) entry which is preliminary data.</text>
</comment>
<feature type="transmembrane region" description="Helical" evidence="2">
    <location>
        <begin position="91"/>
        <end position="113"/>
    </location>
</feature>
<keyword evidence="2" id="KW-0812">Transmembrane</keyword>
<feature type="transmembrane region" description="Helical" evidence="2">
    <location>
        <begin position="63"/>
        <end position="85"/>
    </location>
</feature>
<proteinExistence type="predicted"/>
<name>A0AA38M587_9CUCU</name>
<feature type="region of interest" description="Disordered" evidence="1">
    <location>
        <begin position="312"/>
        <end position="360"/>
    </location>
</feature>
<accession>A0AA38M587</accession>
<evidence type="ECO:0000256" key="2">
    <source>
        <dbReference type="SAM" id="Phobius"/>
    </source>
</evidence>
<feature type="transmembrane region" description="Helical" evidence="2">
    <location>
        <begin position="192"/>
        <end position="215"/>
    </location>
</feature>
<organism evidence="3 4">
    <name type="scientific">Zophobas morio</name>
    <dbReference type="NCBI Taxonomy" id="2755281"/>
    <lineage>
        <taxon>Eukaryota</taxon>
        <taxon>Metazoa</taxon>
        <taxon>Ecdysozoa</taxon>
        <taxon>Arthropoda</taxon>
        <taxon>Hexapoda</taxon>
        <taxon>Insecta</taxon>
        <taxon>Pterygota</taxon>
        <taxon>Neoptera</taxon>
        <taxon>Endopterygota</taxon>
        <taxon>Coleoptera</taxon>
        <taxon>Polyphaga</taxon>
        <taxon>Cucujiformia</taxon>
        <taxon>Tenebrionidae</taxon>
        <taxon>Zophobas</taxon>
    </lineage>
</organism>
<keyword evidence="4" id="KW-1185">Reference proteome</keyword>
<protein>
    <submittedName>
        <fullName evidence="3">Uncharacterized protein</fullName>
    </submittedName>
</protein>
<dbReference type="Proteomes" id="UP001168821">
    <property type="component" value="Unassembled WGS sequence"/>
</dbReference>
<keyword evidence="2" id="KW-1133">Transmembrane helix</keyword>
<evidence type="ECO:0000256" key="1">
    <source>
        <dbReference type="SAM" id="MobiDB-lite"/>
    </source>
</evidence>
<feature type="transmembrane region" description="Helical" evidence="2">
    <location>
        <begin position="133"/>
        <end position="153"/>
    </location>
</feature>
<dbReference type="AlphaFoldDB" id="A0AA38M587"/>
<keyword evidence="2" id="KW-0472">Membrane</keyword>
<evidence type="ECO:0000313" key="3">
    <source>
        <dbReference type="EMBL" id="KAJ3642832.1"/>
    </source>
</evidence>
<evidence type="ECO:0000313" key="4">
    <source>
        <dbReference type="Proteomes" id="UP001168821"/>
    </source>
</evidence>
<gene>
    <name evidence="3" type="ORF">Zmor_025584</name>
</gene>
<dbReference type="EMBL" id="JALNTZ010000008">
    <property type="protein sequence ID" value="KAJ3642832.1"/>
    <property type="molecule type" value="Genomic_DNA"/>
</dbReference>
<sequence>MTEQKDCVEVVEENNNVNDNKNSMNTISSKLSTDQLICKSPQESPGSSVQSVEKIVVGDDGSLLCLGLLQFIFGFFMVVFGALVIQYDASLAQLGGGIWAGCLSMATGIIGILASAREWCPLKSTPQKITHTIFLALSLVSLAIAQLVVALAATGAARDINNSEYEGDDEDEVVTTTPVPPGKISIILPLNYMSILCNLGLLAFSAAEFIVAAIASYKSSRILCPCFRRKEDYMEDLNTHRNALVSSWLGKQSPPPHLYVVTTGSTSTLGKGSKMSGGLPVPVFAMPHHQVVPQRVMHYPLIPAPLGTIPSPVIPPSPPRNKEMMRRKKKHAYAKCPSRDLTSKKAKSRSKSRKEKSVTEEDVVRTYTGLDKTIAEEFIDICDSRNVSLCSDSSCTSSCQRSCNGCNTNSDVASRDYLRSAYQPGMLGDVGSNPTEAQHFSLLTYIGDLRQATPTQHPSATALCPLCSGSAAPPGFEQRP</sequence>
<feature type="compositionally biased region" description="Basic residues" evidence="1">
    <location>
        <begin position="344"/>
        <end position="354"/>
    </location>
</feature>